<evidence type="ECO:0000313" key="3">
    <source>
        <dbReference type="EMBL" id="SEM15293.1"/>
    </source>
</evidence>
<keyword evidence="2" id="KW-0472">Membrane</keyword>
<dbReference type="EMBL" id="FOAZ01000019">
    <property type="protein sequence ID" value="SEM15293.1"/>
    <property type="molecule type" value="Genomic_DNA"/>
</dbReference>
<evidence type="ECO:0000256" key="1">
    <source>
        <dbReference type="SAM" id="MobiDB-lite"/>
    </source>
</evidence>
<dbReference type="OrthoDB" id="4227382at2"/>
<gene>
    <name evidence="3" type="ORF">SAMN05414137_119147</name>
</gene>
<name>A0A1H7W1C5_STRJI</name>
<accession>A0A1H7W1C5</accession>
<feature type="transmembrane region" description="Helical" evidence="2">
    <location>
        <begin position="95"/>
        <end position="115"/>
    </location>
</feature>
<keyword evidence="2" id="KW-1133">Transmembrane helix</keyword>
<sequence>MRHGRLHGWQWFLAWAAVGGGGVTALLTVLTVGPYVAVLTLGGAVLLGRTRRSHTGLPGLIAGAGVLPLVIAWLNRSGPGNVCTPGECTEEWSPWPWLGAGVVLIAVGTAVWVAATQRARQGTNSPAGPGWNRPADR</sequence>
<evidence type="ECO:0000256" key="2">
    <source>
        <dbReference type="SAM" id="Phobius"/>
    </source>
</evidence>
<dbReference type="AlphaFoldDB" id="A0A1H7W1C5"/>
<protein>
    <submittedName>
        <fullName evidence="3">Uncharacterized protein</fullName>
    </submittedName>
</protein>
<dbReference type="STRING" id="235985.SAMN05414137_119147"/>
<dbReference type="eggNOG" id="ENOG502ZMTE">
    <property type="taxonomic scope" value="Bacteria"/>
</dbReference>
<dbReference type="RefSeq" id="WP_052438492.1">
    <property type="nucleotide sequence ID" value="NZ_BBPN01000007.1"/>
</dbReference>
<feature type="region of interest" description="Disordered" evidence="1">
    <location>
        <begin position="118"/>
        <end position="137"/>
    </location>
</feature>
<proteinExistence type="predicted"/>
<reference evidence="4" key="1">
    <citation type="submission" date="2016-10" db="EMBL/GenBank/DDBJ databases">
        <authorList>
            <person name="Varghese N."/>
        </authorList>
    </citation>
    <scope>NUCLEOTIDE SEQUENCE [LARGE SCALE GENOMIC DNA]</scope>
    <source>
        <strain evidence="4">DSM 45096 / BCRC 16803 / CGMCC 4.1857 / CIP 109030 / JCM 12277 / KCTC 19219 / NBRC 100920 / 33214</strain>
    </source>
</reference>
<dbReference type="Proteomes" id="UP000183015">
    <property type="component" value="Unassembled WGS sequence"/>
</dbReference>
<feature type="transmembrane region" description="Helical" evidence="2">
    <location>
        <begin position="12"/>
        <end position="45"/>
    </location>
</feature>
<keyword evidence="2" id="KW-0812">Transmembrane</keyword>
<evidence type="ECO:0000313" key="4">
    <source>
        <dbReference type="Proteomes" id="UP000183015"/>
    </source>
</evidence>
<keyword evidence="4" id="KW-1185">Reference proteome</keyword>
<feature type="transmembrane region" description="Helical" evidence="2">
    <location>
        <begin position="57"/>
        <end position="75"/>
    </location>
</feature>
<organism evidence="3 4">
    <name type="scientific">Streptacidiphilus jiangxiensis</name>
    <dbReference type="NCBI Taxonomy" id="235985"/>
    <lineage>
        <taxon>Bacteria</taxon>
        <taxon>Bacillati</taxon>
        <taxon>Actinomycetota</taxon>
        <taxon>Actinomycetes</taxon>
        <taxon>Kitasatosporales</taxon>
        <taxon>Streptomycetaceae</taxon>
        <taxon>Streptacidiphilus</taxon>
    </lineage>
</organism>